<keyword evidence="1 3" id="KW-0732">Signal</keyword>
<feature type="chain" id="PRO_5001648095" description="RlpA-like protein double-psi beta-barrel domain-containing protein" evidence="3">
    <location>
        <begin position="22"/>
        <end position="274"/>
    </location>
</feature>
<organism evidence="5 6">
    <name type="scientific">Jaapia argillacea MUCL 33604</name>
    <dbReference type="NCBI Taxonomy" id="933084"/>
    <lineage>
        <taxon>Eukaryota</taxon>
        <taxon>Fungi</taxon>
        <taxon>Dikarya</taxon>
        <taxon>Basidiomycota</taxon>
        <taxon>Agaricomycotina</taxon>
        <taxon>Agaricomycetes</taxon>
        <taxon>Agaricomycetidae</taxon>
        <taxon>Jaapiales</taxon>
        <taxon>Jaapiaceae</taxon>
        <taxon>Jaapia</taxon>
    </lineage>
</organism>
<proteinExistence type="predicted"/>
<dbReference type="InterPro" id="IPR036908">
    <property type="entry name" value="RlpA-like_sf"/>
</dbReference>
<dbReference type="InParanoid" id="A0A067QJH1"/>
<evidence type="ECO:0000313" key="6">
    <source>
        <dbReference type="Proteomes" id="UP000027265"/>
    </source>
</evidence>
<dbReference type="Proteomes" id="UP000027265">
    <property type="component" value="Unassembled WGS sequence"/>
</dbReference>
<evidence type="ECO:0000259" key="4">
    <source>
        <dbReference type="Pfam" id="PF03330"/>
    </source>
</evidence>
<dbReference type="InterPro" id="IPR051477">
    <property type="entry name" value="Expansin_CellWall"/>
</dbReference>
<evidence type="ECO:0000256" key="3">
    <source>
        <dbReference type="SAM" id="SignalP"/>
    </source>
</evidence>
<feature type="domain" description="RlpA-like protein double-psi beta-barrel" evidence="4">
    <location>
        <begin position="219"/>
        <end position="266"/>
    </location>
</feature>
<dbReference type="PANTHER" id="PTHR31836:SF28">
    <property type="entry name" value="SRCR DOMAIN-CONTAINING PROTEIN-RELATED"/>
    <property type="match status" value="1"/>
</dbReference>
<dbReference type="HOGENOM" id="CLU_047639_2_0_1"/>
<dbReference type="AlphaFoldDB" id="A0A067QJH1"/>
<dbReference type="InterPro" id="IPR009009">
    <property type="entry name" value="RlpA-like_DPBB"/>
</dbReference>
<evidence type="ECO:0000313" key="5">
    <source>
        <dbReference type="EMBL" id="KDQ63667.1"/>
    </source>
</evidence>
<dbReference type="SUPFAM" id="SSF50685">
    <property type="entry name" value="Barwin-like endoglucanases"/>
    <property type="match status" value="1"/>
</dbReference>
<feature type="signal peptide" evidence="3">
    <location>
        <begin position="1"/>
        <end position="21"/>
    </location>
</feature>
<dbReference type="PANTHER" id="PTHR31836">
    <property type="match status" value="1"/>
</dbReference>
<keyword evidence="6" id="KW-1185">Reference proteome</keyword>
<gene>
    <name evidence="5" type="ORF">JAAARDRAFT_29698</name>
</gene>
<protein>
    <recommendedName>
        <fullName evidence="4">RlpA-like protein double-psi beta-barrel domain-containing protein</fullName>
    </recommendedName>
</protein>
<dbReference type="Gene3D" id="2.40.40.10">
    <property type="entry name" value="RlpA-like domain"/>
    <property type="match status" value="1"/>
</dbReference>
<accession>A0A067QJH1</accession>
<feature type="compositionally biased region" description="Low complexity" evidence="2">
    <location>
        <begin position="72"/>
        <end position="84"/>
    </location>
</feature>
<dbReference type="OrthoDB" id="623670at2759"/>
<name>A0A067QJH1_9AGAM</name>
<feature type="compositionally biased region" description="Low complexity" evidence="2">
    <location>
        <begin position="92"/>
        <end position="112"/>
    </location>
</feature>
<feature type="compositionally biased region" description="Pro residues" evidence="2">
    <location>
        <begin position="120"/>
        <end position="150"/>
    </location>
</feature>
<dbReference type="EMBL" id="KL197710">
    <property type="protein sequence ID" value="KDQ63667.1"/>
    <property type="molecule type" value="Genomic_DNA"/>
</dbReference>
<dbReference type="STRING" id="933084.A0A067QJH1"/>
<evidence type="ECO:0000256" key="1">
    <source>
        <dbReference type="ARBA" id="ARBA00022729"/>
    </source>
</evidence>
<dbReference type="Pfam" id="PF03330">
    <property type="entry name" value="DPBB_1"/>
    <property type="match status" value="1"/>
</dbReference>
<evidence type="ECO:0000256" key="2">
    <source>
        <dbReference type="SAM" id="MobiDB-lite"/>
    </source>
</evidence>
<dbReference type="CDD" id="cd22191">
    <property type="entry name" value="DPBB_RlpA_EXP_N-like"/>
    <property type="match status" value="1"/>
</dbReference>
<sequence length="274" mass="28020">MFALANLAVLLSLALSVTSLATPYVHRNIAHHRNVAARVAPIEEAIRAVAEVVAPTIQRPRKRGNGRCKVRSTSSSATAEATSSGPVANVAPSPTVITSSSSFSPTPEPSTTAQADPSTNSPPPAPTTTFTPPPAPSPTTQQAPPPPATSSPPSSGGSGGNVPSYLQGTNIGQGTFYATGLGSCGITNTDSDHIAAVSHLLYDTFPGYDGANPNNNPVCGRQVTATYQGKSVTVTITDRCTGCALTDLDFSPSAFDILADPSVGRISGMAWTFD</sequence>
<feature type="region of interest" description="Disordered" evidence="2">
    <location>
        <begin position="59"/>
        <end position="167"/>
    </location>
</feature>
<reference evidence="6" key="1">
    <citation type="journal article" date="2014" name="Proc. Natl. Acad. Sci. U.S.A.">
        <title>Extensive sampling of basidiomycete genomes demonstrates inadequacy of the white-rot/brown-rot paradigm for wood decay fungi.</title>
        <authorList>
            <person name="Riley R."/>
            <person name="Salamov A.A."/>
            <person name="Brown D.W."/>
            <person name="Nagy L.G."/>
            <person name="Floudas D."/>
            <person name="Held B.W."/>
            <person name="Levasseur A."/>
            <person name="Lombard V."/>
            <person name="Morin E."/>
            <person name="Otillar R."/>
            <person name="Lindquist E.A."/>
            <person name="Sun H."/>
            <person name="LaButti K.M."/>
            <person name="Schmutz J."/>
            <person name="Jabbour D."/>
            <person name="Luo H."/>
            <person name="Baker S.E."/>
            <person name="Pisabarro A.G."/>
            <person name="Walton J.D."/>
            <person name="Blanchette R.A."/>
            <person name="Henrissat B."/>
            <person name="Martin F."/>
            <person name="Cullen D."/>
            <person name="Hibbett D.S."/>
            <person name="Grigoriev I.V."/>
        </authorList>
    </citation>
    <scope>NUCLEOTIDE SEQUENCE [LARGE SCALE GENOMIC DNA]</scope>
    <source>
        <strain evidence="6">MUCL 33604</strain>
    </source>
</reference>
<feature type="compositionally biased region" description="Basic residues" evidence="2">
    <location>
        <begin position="59"/>
        <end position="70"/>
    </location>
</feature>